<dbReference type="AlphaFoldDB" id="A0A0C2BJM4"/>
<evidence type="ECO:0000313" key="8">
    <source>
        <dbReference type="EMBL" id="KIF80214.1"/>
    </source>
</evidence>
<dbReference type="OrthoDB" id="9804822at2"/>
<evidence type="ECO:0000256" key="4">
    <source>
        <dbReference type="ARBA" id="ARBA00022692"/>
    </source>
</evidence>
<feature type="transmembrane region" description="Helical" evidence="7">
    <location>
        <begin position="150"/>
        <end position="170"/>
    </location>
</feature>
<sequence length="210" mass="22215">MNWDTYLIFLVTTAVVCLTPGPAALLIVTQGISNGLRRSYWAVAGIALANAIYFALSATGIAALIVASGTLFSIIKWAGVAYLFYLGIAAMRSKASALTVSANAAHALSGPRAFWQAVVVELSNPKALLYFVALLPQFVDPARSVGMQMLVFGATTIALDLMAYSLYAWLGSTTQRFTANARFVKASNRASGGLLMIAGAMMATVKRALH</sequence>
<evidence type="ECO:0008006" key="10">
    <source>
        <dbReference type="Google" id="ProtNLM"/>
    </source>
</evidence>
<keyword evidence="6 7" id="KW-0472">Membrane</keyword>
<evidence type="ECO:0000256" key="3">
    <source>
        <dbReference type="ARBA" id="ARBA00022475"/>
    </source>
</evidence>
<evidence type="ECO:0000256" key="7">
    <source>
        <dbReference type="SAM" id="Phobius"/>
    </source>
</evidence>
<keyword evidence="3" id="KW-1003">Cell membrane</keyword>
<comment type="similarity">
    <text evidence="2">Belongs to the Rht family.</text>
</comment>
<dbReference type="PANTHER" id="PTHR30086:SF14">
    <property type="entry name" value="HOMOSERINE_HOMOSERINE LACTONE EFFLUX PROTEIN"/>
    <property type="match status" value="1"/>
</dbReference>
<evidence type="ECO:0000313" key="9">
    <source>
        <dbReference type="Proteomes" id="UP000031572"/>
    </source>
</evidence>
<feature type="transmembrane region" description="Helical" evidence="7">
    <location>
        <begin position="6"/>
        <end position="28"/>
    </location>
</feature>
<proteinExistence type="inferred from homology"/>
<accession>A0A0C2BJM4</accession>
<evidence type="ECO:0000256" key="6">
    <source>
        <dbReference type="ARBA" id="ARBA00023136"/>
    </source>
</evidence>
<dbReference type="RefSeq" id="WP_040039129.1">
    <property type="nucleotide sequence ID" value="NZ_JWJG01000028.1"/>
</dbReference>
<organism evidence="8 9">
    <name type="scientific">Noviherbaspirillum autotrophicum</name>
    <dbReference type="NCBI Taxonomy" id="709839"/>
    <lineage>
        <taxon>Bacteria</taxon>
        <taxon>Pseudomonadati</taxon>
        <taxon>Pseudomonadota</taxon>
        <taxon>Betaproteobacteria</taxon>
        <taxon>Burkholderiales</taxon>
        <taxon>Oxalobacteraceae</taxon>
        <taxon>Noviherbaspirillum</taxon>
    </lineage>
</organism>
<dbReference type="GO" id="GO:0042970">
    <property type="term" value="F:homoserine transmembrane transporter activity"/>
    <property type="evidence" value="ECO:0007669"/>
    <property type="project" value="TreeGrafter"/>
</dbReference>
<reference evidence="8 9" key="1">
    <citation type="submission" date="2014-12" db="EMBL/GenBank/DDBJ databases">
        <title>Denitrispirillum autotrophicum gen. nov., sp. nov., Denitrifying, Facultatively Autotrophic Bacteria Isolated from Rice Paddy Soil.</title>
        <authorList>
            <person name="Ishii S."/>
            <person name="Ashida N."/>
            <person name="Ohno H."/>
            <person name="Otsuka S."/>
            <person name="Yokota A."/>
            <person name="Senoo K."/>
        </authorList>
    </citation>
    <scope>NUCLEOTIDE SEQUENCE [LARGE SCALE GENOMIC DNA]</scope>
    <source>
        <strain evidence="8 9">TSA66</strain>
    </source>
</reference>
<evidence type="ECO:0000256" key="1">
    <source>
        <dbReference type="ARBA" id="ARBA00004651"/>
    </source>
</evidence>
<comment type="subcellular location">
    <subcellularLocation>
        <location evidence="1">Cell membrane</location>
        <topology evidence="1">Multi-pass membrane protein</topology>
    </subcellularLocation>
</comment>
<dbReference type="Proteomes" id="UP000031572">
    <property type="component" value="Unassembled WGS sequence"/>
</dbReference>
<feature type="transmembrane region" description="Helical" evidence="7">
    <location>
        <begin position="71"/>
        <end position="91"/>
    </location>
</feature>
<keyword evidence="4 7" id="KW-0812">Transmembrane</keyword>
<keyword evidence="5 7" id="KW-1133">Transmembrane helix</keyword>
<dbReference type="STRING" id="709839.TSA66_04360"/>
<protein>
    <recommendedName>
        <fullName evidence="10">Threonine transporter RhtB</fullName>
    </recommendedName>
</protein>
<comment type="caution">
    <text evidence="8">The sequence shown here is derived from an EMBL/GenBank/DDBJ whole genome shotgun (WGS) entry which is preliminary data.</text>
</comment>
<evidence type="ECO:0000256" key="2">
    <source>
        <dbReference type="ARBA" id="ARBA00007928"/>
    </source>
</evidence>
<dbReference type="EMBL" id="JWJG01000028">
    <property type="protein sequence ID" value="KIF80214.1"/>
    <property type="molecule type" value="Genomic_DNA"/>
</dbReference>
<dbReference type="GO" id="GO:0005886">
    <property type="term" value="C:plasma membrane"/>
    <property type="evidence" value="ECO:0007669"/>
    <property type="project" value="UniProtKB-SubCell"/>
</dbReference>
<keyword evidence="9" id="KW-1185">Reference proteome</keyword>
<dbReference type="InterPro" id="IPR001123">
    <property type="entry name" value="LeuE-type"/>
</dbReference>
<evidence type="ECO:0000256" key="5">
    <source>
        <dbReference type="ARBA" id="ARBA00022989"/>
    </source>
</evidence>
<dbReference type="PANTHER" id="PTHR30086">
    <property type="entry name" value="ARGININE EXPORTER PROTEIN ARGO"/>
    <property type="match status" value="1"/>
</dbReference>
<gene>
    <name evidence="8" type="ORF">TSA66_04360</name>
</gene>
<dbReference type="PIRSF" id="PIRSF006324">
    <property type="entry name" value="LeuE"/>
    <property type="match status" value="1"/>
</dbReference>
<feature type="transmembrane region" description="Helical" evidence="7">
    <location>
        <begin position="40"/>
        <end position="65"/>
    </location>
</feature>
<name>A0A0C2BJM4_9BURK</name>
<dbReference type="Pfam" id="PF01810">
    <property type="entry name" value="LysE"/>
    <property type="match status" value="1"/>
</dbReference>